<keyword evidence="7" id="KW-0503">Monooxygenase</keyword>
<comment type="cofactor">
    <cofactor evidence="6">
        <name>heme</name>
        <dbReference type="ChEBI" id="CHEBI:30413"/>
    </cofactor>
</comment>
<keyword evidence="3 6" id="KW-0479">Metal-binding</keyword>
<keyword evidence="7" id="KW-0560">Oxidoreductase</keyword>
<sequence length="504" mass="56902">MKLSMEPALWNVREGQSAVLSGFVLVLLFALCLLFLRRQPKLRLPPRPFPSLPLLGDVLHFREYRRTLSLDSLRRMLGPIFTLYVGNMPIIYVTSAALAHEALIEKGALFAARPRLPTNTIFNNNFRTISSATYGHHWRIMRRNLVQEMMSISKIRSFKTIRQKVADDLLAHIASESRQNGGFVSLYPNLRMAMFQLLLVICFGFEFSQDAAQQVSSFIDEMLKMALGSLLSFFPLLRVFSRNRRKQVLALRAREVQMHVSHIEKHKELAKLGELVAGSYLETLLHMDAGTNLSTEDLVSLCTEFLVGGIDTTVTTLEWAMACLIADPQIQDKLYAEIHDRVGDRHVEETDLPNLPYLQAVVKETLRLHPPGHVVLPHAVSEPCKLGGFDIPTNAIVQFHIVSISRDDTIWDEPLKFKPERFLVSDVDITGTKQVKMIPFGAGRRICPGLGLASIHLELLIARLVQKFSWTNAAGNPLDLAEKQVFTIRLKTPLRVLVQERVTG</sequence>
<feature type="binding site" description="axial binding residue" evidence="6">
    <location>
        <position position="447"/>
    </location>
    <ligand>
        <name>heme</name>
        <dbReference type="ChEBI" id="CHEBI:30413"/>
    </ligand>
    <ligandPart>
        <name>Fe</name>
        <dbReference type="ChEBI" id="CHEBI:18248"/>
    </ligandPart>
</feature>
<dbReference type="SUPFAM" id="SSF48264">
    <property type="entry name" value="Cytochrome P450"/>
    <property type="match status" value="1"/>
</dbReference>
<evidence type="ECO:0000256" key="5">
    <source>
        <dbReference type="ARBA" id="ARBA00023136"/>
    </source>
</evidence>
<evidence type="ECO:0008006" key="11">
    <source>
        <dbReference type="Google" id="ProtNLM"/>
    </source>
</evidence>
<dbReference type="InterPro" id="IPR051103">
    <property type="entry name" value="Plant_metabolite_P450s"/>
</dbReference>
<evidence type="ECO:0000256" key="2">
    <source>
        <dbReference type="ARBA" id="ARBA00022692"/>
    </source>
</evidence>
<dbReference type="Pfam" id="PF00067">
    <property type="entry name" value="p450"/>
    <property type="match status" value="1"/>
</dbReference>
<keyword evidence="2 8" id="KW-0812">Transmembrane</keyword>
<dbReference type="CDD" id="cd11075">
    <property type="entry name" value="CYP77_89"/>
    <property type="match status" value="1"/>
</dbReference>
<dbReference type="InterPro" id="IPR001128">
    <property type="entry name" value="Cyt_P450"/>
</dbReference>
<comment type="caution">
    <text evidence="9">The sequence shown here is derived from an EMBL/GenBank/DDBJ whole genome shotgun (WGS) entry which is preliminary data.</text>
</comment>
<evidence type="ECO:0000313" key="10">
    <source>
        <dbReference type="Proteomes" id="UP000825935"/>
    </source>
</evidence>
<evidence type="ECO:0000256" key="3">
    <source>
        <dbReference type="ARBA" id="ARBA00022723"/>
    </source>
</evidence>
<protein>
    <recommendedName>
        <fullName evidence="11">Cytochrome P450</fullName>
    </recommendedName>
</protein>
<reference evidence="9" key="1">
    <citation type="submission" date="2021-08" db="EMBL/GenBank/DDBJ databases">
        <title>WGS assembly of Ceratopteris richardii.</title>
        <authorList>
            <person name="Marchant D.B."/>
            <person name="Chen G."/>
            <person name="Jenkins J."/>
            <person name="Shu S."/>
            <person name="Leebens-Mack J."/>
            <person name="Grimwood J."/>
            <person name="Schmutz J."/>
            <person name="Soltis P."/>
            <person name="Soltis D."/>
            <person name="Chen Z.-H."/>
        </authorList>
    </citation>
    <scope>NUCLEOTIDE SEQUENCE</scope>
    <source>
        <strain evidence="9">Whitten #5841</strain>
        <tissue evidence="9">Leaf</tissue>
    </source>
</reference>
<dbReference type="PANTHER" id="PTHR24298">
    <property type="entry name" value="FLAVONOID 3'-MONOOXYGENASE-RELATED"/>
    <property type="match status" value="1"/>
</dbReference>
<evidence type="ECO:0000256" key="7">
    <source>
        <dbReference type="RuleBase" id="RU000461"/>
    </source>
</evidence>
<dbReference type="GO" id="GO:0005506">
    <property type="term" value="F:iron ion binding"/>
    <property type="evidence" value="ECO:0007669"/>
    <property type="project" value="InterPro"/>
</dbReference>
<dbReference type="PANTHER" id="PTHR24298:SF800">
    <property type="entry name" value="CYTOCHROME P450 89A2-RELATED"/>
    <property type="match status" value="1"/>
</dbReference>
<dbReference type="GO" id="GO:0020037">
    <property type="term" value="F:heme binding"/>
    <property type="evidence" value="ECO:0007669"/>
    <property type="project" value="InterPro"/>
</dbReference>
<dbReference type="Gene3D" id="1.10.630.10">
    <property type="entry name" value="Cytochrome P450"/>
    <property type="match status" value="1"/>
</dbReference>
<dbReference type="InterPro" id="IPR017972">
    <property type="entry name" value="Cyt_P450_CS"/>
</dbReference>
<dbReference type="PROSITE" id="PS00086">
    <property type="entry name" value="CYTOCHROME_P450"/>
    <property type="match status" value="1"/>
</dbReference>
<organism evidence="9 10">
    <name type="scientific">Ceratopteris richardii</name>
    <name type="common">Triangle waterfern</name>
    <dbReference type="NCBI Taxonomy" id="49495"/>
    <lineage>
        <taxon>Eukaryota</taxon>
        <taxon>Viridiplantae</taxon>
        <taxon>Streptophyta</taxon>
        <taxon>Embryophyta</taxon>
        <taxon>Tracheophyta</taxon>
        <taxon>Polypodiopsida</taxon>
        <taxon>Polypodiidae</taxon>
        <taxon>Polypodiales</taxon>
        <taxon>Pteridineae</taxon>
        <taxon>Pteridaceae</taxon>
        <taxon>Parkerioideae</taxon>
        <taxon>Ceratopteris</taxon>
    </lineage>
</organism>
<dbReference type="OrthoDB" id="1470350at2759"/>
<keyword evidence="6 7" id="KW-0408">Iron</keyword>
<dbReference type="EMBL" id="CM035429">
    <property type="protein sequence ID" value="KAH7300432.1"/>
    <property type="molecule type" value="Genomic_DNA"/>
</dbReference>
<name>A0A8T2RVM0_CERRI</name>
<dbReference type="AlphaFoldDB" id="A0A8T2RVM0"/>
<keyword evidence="6 7" id="KW-0349">Heme</keyword>
<dbReference type="PRINTS" id="PR00463">
    <property type="entry name" value="EP450I"/>
</dbReference>
<dbReference type="OMA" id="LHIFLAM"/>
<dbReference type="Proteomes" id="UP000825935">
    <property type="component" value="Chromosome 24"/>
</dbReference>
<dbReference type="InterPro" id="IPR002401">
    <property type="entry name" value="Cyt_P450_E_grp-I"/>
</dbReference>
<dbReference type="GO" id="GO:0016020">
    <property type="term" value="C:membrane"/>
    <property type="evidence" value="ECO:0007669"/>
    <property type="project" value="UniProtKB-SubCell"/>
</dbReference>
<proteinExistence type="inferred from homology"/>
<keyword evidence="10" id="KW-1185">Reference proteome</keyword>
<keyword evidence="4 8" id="KW-1133">Transmembrane helix</keyword>
<evidence type="ECO:0000256" key="4">
    <source>
        <dbReference type="ARBA" id="ARBA00022989"/>
    </source>
</evidence>
<accession>A0A8T2RVM0</accession>
<dbReference type="InterPro" id="IPR036396">
    <property type="entry name" value="Cyt_P450_sf"/>
</dbReference>
<gene>
    <name evidence="9" type="ORF">KP509_24G062400</name>
</gene>
<dbReference type="PRINTS" id="PR00385">
    <property type="entry name" value="P450"/>
</dbReference>
<keyword evidence="5 8" id="KW-0472">Membrane</keyword>
<feature type="transmembrane region" description="Helical" evidence="8">
    <location>
        <begin position="15"/>
        <end position="36"/>
    </location>
</feature>
<dbReference type="GO" id="GO:0016709">
    <property type="term" value="F:oxidoreductase activity, acting on paired donors, with incorporation or reduction of molecular oxygen, NAD(P)H as one donor, and incorporation of one atom of oxygen"/>
    <property type="evidence" value="ECO:0007669"/>
    <property type="project" value="TreeGrafter"/>
</dbReference>
<evidence type="ECO:0000313" key="9">
    <source>
        <dbReference type="EMBL" id="KAH7300432.1"/>
    </source>
</evidence>
<comment type="subcellular location">
    <subcellularLocation>
        <location evidence="1">Membrane</location>
        <topology evidence="1">Single-pass membrane protein</topology>
    </subcellularLocation>
</comment>
<evidence type="ECO:0000256" key="1">
    <source>
        <dbReference type="ARBA" id="ARBA00004167"/>
    </source>
</evidence>
<evidence type="ECO:0000256" key="6">
    <source>
        <dbReference type="PIRSR" id="PIRSR602401-1"/>
    </source>
</evidence>
<evidence type="ECO:0000256" key="8">
    <source>
        <dbReference type="SAM" id="Phobius"/>
    </source>
</evidence>
<comment type="similarity">
    <text evidence="7">Belongs to the cytochrome P450 family.</text>
</comment>